<dbReference type="OrthoDB" id="10044727at2759"/>
<feature type="region of interest" description="Disordered" evidence="1">
    <location>
        <begin position="1"/>
        <end position="26"/>
    </location>
</feature>
<feature type="compositionally biased region" description="Acidic residues" evidence="1">
    <location>
        <begin position="1"/>
        <end position="10"/>
    </location>
</feature>
<organism evidence="2 3">
    <name type="scientific">Glomus cerebriforme</name>
    <dbReference type="NCBI Taxonomy" id="658196"/>
    <lineage>
        <taxon>Eukaryota</taxon>
        <taxon>Fungi</taxon>
        <taxon>Fungi incertae sedis</taxon>
        <taxon>Mucoromycota</taxon>
        <taxon>Glomeromycotina</taxon>
        <taxon>Glomeromycetes</taxon>
        <taxon>Glomerales</taxon>
        <taxon>Glomeraceae</taxon>
        <taxon>Glomus</taxon>
    </lineage>
</organism>
<dbReference type="GO" id="GO:0003676">
    <property type="term" value="F:nucleic acid binding"/>
    <property type="evidence" value="ECO:0007669"/>
    <property type="project" value="InterPro"/>
</dbReference>
<proteinExistence type="predicted"/>
<dbReference type="InterPro" id="IPR036397">
    <property type="entry name" value="RNaseH_sf"/>
</dbReference>
<dbReference type="PANTHER" id="PTHR35871:SF1">
    <property type="entry name" value="CXC1-LIKE CYSTEINE CLUSTER ASSOCIATED WITH KDZ TRANSPOSASES DOMAIN-CONTAINING PROTEIN"/>
    <property type="match status" value="1"/>
</dbReference>
<evidence type="ECO:0000313" key="3">
    <source>
        <dbReference type="Proteomes" id="UP000265703"/>
    </source>
</evidence>
<evidence type="ECO:0000256" key="1">
    <source>
        <dbReference type="SAM" id="MobiDB-lite"/>
    </source>
</evidence>
<protein>
    <submittedName>
        <fullName evidence="2">Uncharacterized protein</fullName>
    </submittedName>
</protein>
<gene>
    <name evidence="2" type="ORF">C1645_838829</name>
</gene>
<reference evidence="2 3" key="1">
    <citation type="submission" date="2018-06" db="EMBL/GenBank/DDBJ databases">
        <title>Comparative genomics reveals the genomic features of Rhizophagus irregularis, R. cerebriforme, R. diaphanum and Gigaspora rosea, and their symbiotic lifestyle signature.</title>
        <authorList>
            <person name="Morin E."/>
            <person name="San Clemente H."/>
            <person name="Chen E.C.H."/>
            <person name="De La Providencia I."/>
            <person name="Hainaut M."/>
            <person name="Kuo A."/>
            <person name="Kohler A."/>
            <person name="Murat C."/>
            <person name="Tang N."/>
            <person name="Roy S."/>
            <person name="Loubradou J."/>
            <person name="Henrissat B."/>
            <person name="Grigoriev I.V."/>
            <person name="Corradi N."/>
            <person name="Roux C."/>
            <person name="Martin F.M."/>
        </authorList>
    </citation>
    <scope>NUCLEOTIDE SEQUENCE [LARGE SCALE GENOMIC DNA]</scope>
    <source>
        <strain evidence="2 3">DAOM 227022</strain>
    </source>
</reference>
<dbReference type="EMBL" id="QKYT01000984">
    <property type="protein sequence ID" value="RIA80370.1"/>
    <property type="molecule type" value="Genomic_DNA"/>
</dbReference>
<dbReference type="Gene3D" id="3.30.420.10">
    <property type="entry name" value="Ribonuclease H-like superfamily/Ribonuclease H"/>
    <property type="match status" value="1"/>
</dbReference>
<comment type="caution">
    <text evidence="2">The sequence shown here is derived from an EMBL/GenBank/DDBJ whole genome shotgun (WGS) entry which is preliminary data.</text>
</comment>
<feature type="compositionally biased region" description="Acidic residues" evidence="1">
    <location>
        <begin position="71"/>
        <end position="83"/>
    </location>
</feature>
<dbReference type="AlphaFoldDB" id="A0A397S1Q5"/>
<feature type="region of interest" description="Disordered" evidence="1">
    <location>
        <begin position="64"/>
        <end position="86"/>
    </location>
</feature>
<sequence>MQYSDSEDEYKYESTSSSDNNYLTDNSNKDYCLYTKASKGSLSIIQYFTKQASQIESEAAIDIESSASDNSESESTQEDEIDINDNNNFTKQMEALEEKNMICKDAASDAAKRVFNKGPYRARIINRWTKSWIENSVLPVSLQSCHQKIKLFIDNKNVIEKKLEFIHKNEEKIIPKLYRSFINDTLFLQMEITALISEKTVRVWITFLKKIEEFEQLIPIFEGNDMEQKNPIPLDESSFHKKGQEKSIMIIHSNSITIFAFDYSTNHRAMADNALCAQHMNLNPGGEQPVMKDIVFETRNIAQSMVFSSDHPKYPNKSKGIKQVLIERGLWHNGLHLDCQLYFLAQKSELETVIEKAGHRCIFYPKFHCELNFIEMYWGAAKRYMCEYCDYTWNGLQKTVPEALNSISLIKIRWFAQKSWRYMDIYRKGVTGKLAIFAEKKYKSHRRVSDDILNQINEILLKDDKTFIIIMIKNQIKK</sequence>
<feature type="compositionally biased region" description="Polar residues" evidence="1">
    <location>
        <begin position="13"/>
        <end position="26"/>
    </location>
</feature>
<keyword evidence="3" id="KW-1185">Reference proteome</keyword>
<accession>A0A397S1Q5</accession>
<dbReference type="STRING" id="658196.A0A397S1Q5"/>
<dbReference type="PANTHER" id="PTHR35871">
    <property type="entry name" value="EXPRESSED PROTEIN"/>
    <property type="match status" value="1"/>
</dbReference>
<name>A0A397S1Q5_9GLOM</name>
<dbReference type="Proteomes" id="UP000265703">
    <property type="component" value="Unassembled WGS sequence"/>
</dbReference>
<evidence type="ECO:0000313" key="2">
    <source>
        <dbReference type="EMBL" id="RIA80370.1"/>
    </source>
</evidence>